<feature type="domain" description="FAD-binding" evidence="6">
    <location>
        <begin position="336"/>
        <end position="377"/>
    </location>
</feature>
<keyword evidence="4" id="KW-0560">Oxidoreductase</keyword>
<reference evidence="7 8" key="1">
    <citation type="submission" date="2024-01" db="EMBL/GenBank/DDBJ databases">
        <title>A draft genome for the cacao thread blight pathogen Marasmiellus scandens.</title>
        <authorList>
            <person name="Baruah I.K."/>
            <person name="Leung J."/>
            <person name="Bukari Y."/>
            <person name="Amoako-Attah I."/>
            <person name="Meinhardt L.W."/>
            <person name="Bailey B.A."/>
            <person name="Cohen S.P."/>
        </authorList>
    </citation>
    <scope>NUCLEOTIDE SEQUENCE [LARGE SCALE GENOMIC DNA]</scope>
    <source>
        <strain evidence="7 8">GH-19</strain>
    </source>
</reference>
<dbReference type="InterPro" id="IPR050641">
    <property type="entry name" value="RIFMO-like"/>
</dbReference>
<keyword evidence="2" id="KW-0285">Flavoprotein</keyword>
<dbReference type="Proteomes" id="UP001498398">
    <property type="component" value="Unassembled WGS sequence"/>
</dbReference>
<dbReference type="Gene3D" id="3.30.70.2450">
    <property type="match status" value="1"/>
</dbReference>
<keyword evidence="8" id="KW-1185">Reference proteome</keyword>
<sequence length="451" mass="48791">MAPQLPTETKVLIVGAGPTGLATAISLLKHGLSPKDMVIVDNVLTGDNSSRALTIHAATLEALETIDCADTIRSLGTGTEAIRIRDRKATDLFSGDFSYLSSYTKYPFTIVLSQKFTEKVLHDHLESLSVHIIRPVKAVGLKVNDQGHAGLDVSFESGEVITAQYVVAADGSRSVIRQTAGIGFADPDGLDASVSVDPHTSQIVLADVSFSENIEHIFPTNPSGVSFGISPGGFFLTVPQGRQKASTKAYDTEDPVYRIGFSMPVAAGPPPSHPPAEFLQKYINSQGPLGISSDPTQNPTGRPVRLNTVHWSTRFRTHSAIADIFFKRLGDGQSGGVVMLVGDAAHIHSPAGGQGMNLELRDAVGLGSVLAKHIKESKHTGSNDADGLLRDFATDRRNRGLKQISLTKWLMYLITTMMNPYSVQYWFYYFVGMFPFMKRSLVWSMSGLGNR</sequence>
<accession>A0ABR1JC83</accession>
<feature type="domain" description="FAD-binding" evidence="6">
    <location>
        <begin position="8"/>
        <end position="231"/>
    </location>
</feature>
<keyword evidence="5" id="KW-0812">Transmembrane</keyword>
<evidence type="ECO:0000256" key="5">
    <source>
        <dbReference type="SAM" id="Phobius"/>
    </source>
</evidence>
<comment type="caution">
    <text evidence="7">The sequence shown here is derived from an EMBL/GenBank/DDBJ whole genome shotgun (WGS) entry which is preliminary data.</text>
</comment>
<feature type="transmembrane region" description="Helical" evidence="5">
    <location>
        <begin position="409"/>
        <end position="431"/>
    </location>
</feature>
<evidence type="ECO:0000313" key="7">
    <source>
        <dbReference type="EMBL" id="KAK7457005.1"/>
    </source>
</evidence>
<evidence type="ECO:0000256" key="2">
    <source>
        <dbReference type="ARBA" id="ARBA00022630"/>
    </source>
</evidence>
<evidence type="ECO:0000256" key="4">
    <source>
        <dbReference type="ARBA" id="ARBA00023002"/>
    </source>
</evidence>
<dbReference type="InterPro" id="IPR002938">
    <property type="entry name" value="FAD-bd"/>
</dbReference>
<dbReference type="PANTHER" id="PTHR43004:SF19">
    <property type="entry name" value="BINDING MONOOXYGENASE, PUTATIVE (JCVI)-RELATED"/>
    <property type="match status" value="1"/>
</dbReference>
<dbReference type="Gene3D" id="3.50.50.60">
    <property type="entry name" value="FAD/NAD(P)-binding domain"/>
    <property type="match status" value="2"/>
</dbReference>
<gene>
    <name evidence="7" type="ORF">VKT23_010308</name>
</gene>
<comment type="cofactor">
    <cofactor evidence="1">
        <name>FAD</name>
        <dbReference type="ChEBI" id="CHEBI:57692"/>
    </cofactor>
</comment>
<dbReference type="EMBL" id="JBANRG010000020">
    <property type="protein sequence ID" value="KAK7457005.1"/>
    <property type="molecule type" value="Genomic_DNA"/>
</dbReference>
<proteinExistence type="predicted"/>
<evidence type="ECO:0000256" key="3">
    <source>
        <dbReference type="ARBA" id="ARBA00022827"/>
    </source>
</evidence>
<dbReference type="PRINTS" id="PR00420">
    <property type="entry name" value="RNGMNOXGNASE"/>
</dbReference>
<evidence type="ECO:0000259" key="6">
    <source>
        <dbReference type="Pfam" id="PF01494"/>
    </source>
</evidence>
<dbReference type="InterPro" id="IPR036188">
    <property type="entry name" value="FAD/NAD-bd_sf"/>
</dbReference>
<organism evidence="7 8">
    <name type="scientific">Marasmiellus scandens</name>
    <dbReference type="NCBI Taxonomy" id="2682957"/>
    <lineage>
        <taxon>Eukaryota</taxon>
        <taxon>Fungi</taxon>
        <taxon>Dikarya</taxon>
        <taxon>Basidiomycota</taxon>
        <taxon>Agaricomycotina</taxon>
        <taxon>Agaricomycetes</taxon>
        <taxon>Agaricomycetidae</taxon>
        <taxon>Agaricales</taxon>
        <taxon>Marasmiineae</taxon>
        <taxon>Omphalotaceae</taxon>
        <taxon>Marasmiellus</taxon>
    </lineage>
</organism>
<keyword evidence="5" id="KW-0472">Membrane</keyword>
<keyword evidence="3" id="KW-0274">FAD</keyword>
<dbReference type="Pfam" id="PF01494">
    <property type="entry name" value="FAD_binding_3"/>
    <property type="match status" value="2"/>
</dbReference>
<keyword evidence="5" id="KW-1133">Transmembrane helix</keyword>
<dbReference type="SUPFAM" id="SSF51905">
    <property type="entry name" value="FAD/NAD(P)-binding domain"/>
    <property type="match status" value="1"/>
</dbReference>
<name>A0ABR1JC83_9AGAR</name>
<evidence type="ECO:0000313" key="8">
    <source>
        <dbReference type="Proteomes" id="UP001498398"/>
    </source>
</evidence>
<dbReference type="PANTHER" id="PTHR43004">
    <property type="entry name" value="TRK SYSTEM POTASSIUM UPTAKE PROTEIN"/>
    <property type="match status" value="1"/>
</dbReference>
<evidence type="ECO:0000256" key="1">
    <source>
        <dbReference type="ARBA" id="ARBA00001974"/>
    </source>
</evidence>
<protein>
    <recommendedName>
        <fullName evidence="6">FAD-binding domain-containing protein</fullName>
    </recommendedName>
</protein>